<dbReference type="Proteomes" id="UP001321760">
    <property type="component" value="Unassembled WGS sequence"/>
</dbReference>
<evidence type="ECO:0000256" key="1">
    <source>
        <dbReference type="SAM" id="Phobius"/>
    </source>
</evidence>
<evidence type="ECO:0000313" key="3">
    <source>
        <dbReference type="Proteomes" id="UP001321760"/>
    </source>
</evidence>
<feature type="non-terminal residue" evidence="2">
    <location>
        <position position="1"/>
    </location>
</feature>
<protein>
    <recommendedName>
        <fullName evidence="4">Transmembrane protein</fullName>
    </recommendedName>
</protein>
<name>A0AAV9H7B1_9PEZI</name>
<reference evidence="2" key="2">
    <citation type="submission" date="2023-05" db="EMBL/GenBank/DDBJ databases">
        <authorList>
            <consortium name="Lawrence Berkeley National Laboratory"/>
            <person name="Steindorff A."/>
            <person name="Hensen N."/>
            <person name="Bonometti L."/>
            <person name="Westerberg I."/>
            <person name="Brannstrom I.O."/>
            <person name="Guillou S."/>
            <person name="Cros-Aarteil S."/>
            <person name="Calhoun S."/>
            <person name="Haridas S."/>
            <person name="Kuo A."/>
            <person name="Mondo S."/>
            <person name="Pangilinan J."/>
            <person name="Riley R."/>
            <person name="Labutti K."/>
            <person name="Andreopoulos B."/>
            <person name="Lipzen A."/>
            <person name="Chen C."/>
            <person name="Yanf M."/>
            <person name="Daum C."/>
            <person name="Ng V."/>
            <person name="Clum A."/>
            <person name="Ohm R."/>
            <person name="Martin F."/>
            <person name="Silar P."/>
            <person name="Natvig D."/>
            <person name="Lalanne C."/>
            <person name="Gautier V."/>
            <person name="Ament-Velasquez S.L."/>
            <person name="Kruys A."/>
            <person name="Hutchinson M.I."/>
            <person name="Powell A.J."/>
            <person name="Barry K."/>
            <person name="Miller A.N."/>
            <person name="Grigoriev I.V."/>
            <person name="Debuchy R."/>
            <person name="Gladieux P."/>
            <person name="Thoren M.H."/>
            <person name="Johannesson H."/>
        </authorList>
    </citation>
    <scope>NUCLEOTIDE SEQUENCE</scope>
    <source>
        <strain evidence="2">PSN243</strain>
    </source>
</reference>
<dbReference type="EMBL" id="MU865914">
    <property type="protein sequence ID" value="KAK4455647.1"/>
    <property type="molecule type" value="Genomic_DNA"/>
</dbReference>
<feature type="transmembrane region" description="Helical" evidence="1">
    <location>
        <begin position="63"/>
        <end position="86"/>
    </location>
</feature>
<keyword evidence="1" id="KW-0812">Transmembrane</keyword>
<sequence length="93" mass="10828">MPAIAHPLRGQQAMKAPQMPIRASLPRGPGRFRFAWHDFFLVFVLFCLCSVSRPPRSCPVLLVLRFPTFFLLLFWFTPFLKSYFIFPPTVPRS</sequence>
<accession>A0AAV9H7B1</accession>
<feature type="transmembrane region" description="Helical" evidence="1">
    <location>
        <begin position="34"/>
        <end position="51"/>
    </location>
</feature>
<keyword evidence="1" id="KW-1133">Transmembrane helix</keyword>
<keyword evidence="3" id="KW-1185">Reference proteome</keyword>
<evidence type="ECO:0008006" key="4">
    <source>
        <dbReference type="Google" id="ProtNLM"/>
    </source>
</evidence>
<dbReference type="AlphaFoldDB" id="A0AAV9H7B1"/>
<reference evidence="2" key="1">
    <citation type="journal article" date="2023" name="Mol. Phylogenet. Evol.">
        <title>Genome-scale phylogeny and comparative genomics of the fungal order Sordariales.</title>
        <authorList>
            <person name="Hensen N."/>
            <person name="Bonometti L."/>
            <person name="Westerberg I."/>
            <person name="Brannstrom I.O."/>
            <person name="Guillou S."/>
            <person name="Cros-Aarteil S."/>
            <person name="Calhoun S."/>
            <person name="Haridas S."/>
            <person name="Kuo A."/>
            <person name="Mondo S."/>
            <person name="Pangilinan J."/>
            <person name="Riley R."/>
            <person name="LaButti K."/>
            <person name="Andreopoulos B."/>
            <person name="Lipzen A."/>
            <person name="Chen C."/>
            <person name="Yan M."/>
            <person name="Daum C."/>
            <person name="Ng V."/>
            <person name="Clum A."/>
            <person name="Steindorff A."/>
            <person name="Ohm R.A."/>
            <person name="Martin F."/>
            <person name="Silar P."/>
            <person name="Natvig D.O."/>
            <person name="Lalanne C."/>
            <person name="Gautier V."/>
            <person name="Ament-Velasquez S.L."/>
            <person name="Kruys A."/>
            <person name="Hutchinson M.I."/>
            <person name="Powell A.J."/>
            <person name="Barry K."/>
            <person name="Miller A.N."/>
            <person name="Grigoriev I.V."/>
            <person name="Debuchy R."/>
            <person name="Gladieux P."/>
            <person name="Hiltunen Thoren M."/>
            <person name="Johannesson H."/>
        </authorList>
    </citation>
    <scope>NUCLEOTIDE SEQUENCE</scope>
    <source>
        <strain evidence="2">PSN243</strain>
    </source>
</reference>
<comment type="caution">
    <text evidence="2">The sequence shown here is derived from an EMBL/GenBank/DDBJ whole genome shotgun (WGS) entry which is preliminary data.</text>
</comment>
<proteinExistence type="predicted"/>
<evidence type="ECO:0000313" key="2">
    <source>
        <dbReference type="EMBL" id="KAK4455647.1"/>
    </source>
</evidence>
<gene>
    <name evidence="2" type="ORF">QBC34DRAFT_390525</name>
</gene>
<keyword evidence="1" id="KW-0472">Membrane</keyword>
<organism evidence="2 3">
    <name type="scientific">Podospora aff. communis PSN243</name>
    <dbReference type="NCBI Taxonomy" id="3040156"/>
    <lineage>
        <taxon>Eukaryota</taxon>
        <taxon>Fungi</taxon>
        <taxon>Dikarya</taxon>
        <taxon>Ascomycota</taxon>
        <taxon>Pezizomycotina</taxon>
        <taxon>Sordariomycetes</taxon>
        <taxon>Sordariomycetidae</taxon>
        <taxon>Sordariales</taxon>
        <taxon>Podosporaceae</taxon>
        <taxon>Podospora</taxon>
    </lineage>
</organism>